<feature type="compositionally biased region" description="Basic and acidic residues" evidence="1">
    <location>
        <begin position="105"/>
        <end position="118"/>
    </location>
</feature>
<organism evidence="2 3">
    <name type="scientific">Diversispora epigaea</name>
    <dbReference type="NCBI Taxonomy" id="1348612"/>
    <lineage>
        <taxon>Eukaryota</taxon>
        <taxon>Fungi</taxon>
        <taxon>Fungi incertae sedis</taxon>
        <taxon>Mucoromycota</taxon>
        <taxon>Glomeromycotina</taxon>
        <taxon>Glomeromycetes</taxon>
        <taxon>Diversisporales</taxon>
        <taxon>Diversisporaceae</taxon>
        <taxon>Diversispora</taxon>
    </lineage>
</organism>
<comment type="caution">
    <text evidence="2">The sequence shown here is derived from an EMBL/GenBank/DDBJ whole genome shotgun (WGS) entry which is preliminary data.</text>
</comment>
<keyword evidence="3" id="KW-1185">Reference proteome</keyword>
<sequence>MYTYGQSKLNIKIKACEKTLPETESSHISNLIDEISKKDESSPKEEVEIDTSLCFASGPSRWDYFSITCLKPGSHQGINQKARALPCEKTLPETESSHISNLIDEISKKDESSPKEEVVESSYRSELVSRHIVSLNKYRKSDTQRYQKSDTQRLAKK</sequence>
<dbReference type="EMBL" id="PQFF01000266">
    <property type="protein sequence ID" value="RHZ68916.1"/>
    <property type="molecule type" value="Genomic_DNA"/>
</dbReference>
<dbReference type="AlphaFoldDB" id="A0A397I535"/>
<name>A0A397I535_9GLOM</name>
<dbReference type="Proteomes" id="UP000266861">
    <property type="component" value="Unassembled WGS sequence"/>
</dbReference>
<proteinExistence type="predicted"/>
<accession>A0A397I535</accession>
<dbReference type="OrthoDB" id="10613159at2759"/>
<protein>
    <submittedName>
        <fullName evidence="2">Uncharacterized protein</fullName>
    </submittedName>
</protein>
<feature type="region of interest" description="Disordered" evidence="1">
    <location>
        <begin position="93"/>
        <end position="124"/>
    </location>
</feature>
<evidence type="ECO:0000313" key="2">
    <source>
        <dbReference type="EMBL" id="RHZ68916.1"/>
    </source>
</evidence>
<evidence type="ECO:0000256" key="1">
    <source>
        <dbReference type="SAM" id="MobiDB-lite"/>
    </source>
</evidence>
<gene>
    <name evidence="2" type="ORF">Glove_292g80</name>
</gene>
<reference evidence="2 3" key="1">
    <citation type="submission" date="2018-08" db="EMBL/GenBank/DDBJ databases">
        <title>Genome and evolution of the arbuscular mycorrhizal fungus Diversispora epigaea (formerly Glomus versiforme) and its bacterial endosymbionts.</title>
        <authorList>
            <person name="Sun X."/>
            <person name="Fei Z."/>
            <person name="Harrison M."/>
        </authorList>
    </citation>
    <scope>NUCLEOTIDE SEQUENCE [LARGE SCALE GENOMIC DNA]</scope>
    <source>
        <strain evidence="2 3">IT104</strain>
    </source>
</reference>
<evidence type="ECO:0000313" key="3">
    <source>
        <dbReference type="Proteomes" id="UP000266861"/>
    </source>
</evidence>